<evidence type="ECO:0000256" key="11">
    <source>
        <dbReference type="ARBA" id="ARBA00069372"/>
    </source>
</evidence>
<feature type="domain" description="Glycerol-3-phosphate dehydrogenase NAD-dependent C-terminal" evidence="19">
    <location>
        <begin position="180"/>
        <end position="320"/>
    </location>
</feature>
<accession>A0A1W6LMD9</accession>
<feature type="binding site" evidence="13">
    <location>
        <position position="279"/>
    </location>
    <ligand>
        <name>NADPH</name>
        <dbReference type="ChEBI" id="CHEBI:57783"/>
    </ligand>
</feature>
<dbReference type="GO" id="GO:0005975">
    <property type="term" value="P:carbohydrate metabolic process"/>
    <property type="evidence" value="ECO:0007669"/>
    <property type="project" value="InterPro"/>
</dbReference>
<feature type="binding site" evidence="13">
    <location>
        <position position="107"/>
    </location>
    <ligand>
        <name>sn-glycerol 3-phosphate</name>
        <dbReference type="ChEBI" id="CHEBI:57597"/>
    </ligand>
</feature>
<evidence type="ECO:0000256" key="4">
    <source>
        <dbReference type="ARBA" id="ARBA00023002"/>
    </source>
</evidence>
<feature type="binding site" evidence="13">
    <location>
        <position position="107"/>
    </location>
    <ligand>
        <name>NADPH</name>
        <dbReference type="ChEBI" id="CHEBI:57783"/>
    </ligand>
</feature>
<evidence type="ECO:0000256" key="17">
    <source>
        <dbReference type="RuleBase" id="RU000437"/>
    </source>
</evidence>
<comment type="subcellular location">
    <subcellularLocation>
        <location evidence="13">Cytoplasm</location>
    </subcellularLocation>
</comment>
<comment type="pathway">
    <text evidence="13">Membrane lipid metabolism; glycerophospholipid metabolism.</text>
</comment>
<dbReference type="Proteomes" id="UP000193334">
    <property type="component" value="Chromosome"/>
</dbReference>
<feature type="domain" description="Glycerol-3-phosphate dehydrogenase NAD-dependent N-terminal" evidence="18">
    <location>
        <begin position="4"/>
        <end position="160"/>
    </location>
</feature>
<comment type="caution">
    <text evidence="13">Lacks conserved residue(s) required for the propagation of feature annotation.</text>
</comment>
<dbReference type="SUPFAM" id="SSF48179">
    <property type="entry name" value="6-phosphogluconate dehydrogenase C-terminal domain-like"/>
    <property type="match status" value="1"/>
</dbReference>
<gene>
    <name evidence="13 20" type="primary">gpsA</name>
    <name evidence="20" type="ORF">STSP1_01330</name>
</gene>
<dbReference type="FunFam" id="1.10.1040.10:FF:000001">
    <property type="entry name" value="Glycerol-3-phosphate dehydrogenase [NAD(P)+]"/>
    <property type="match status" value="1"/>
</dbReference>
<feature type="binding site" evidence="13">
    <location>
        <position position="136"/>
    </location>
    <ligand>
        <name>sn-glycerol 3-phosphate</name>
        <dbReference type="ChEBI" id="CHEBI:57597"/>
    </ligand>
</feature>
<evidence type="ECO:0000256" key="16">
    <source>
        <dbReference type="PIRSR" id="PIRSR000114-3"/>
    </source>
</evidence>
<comment type="catalytic activity">
    <reaction evidence="9">
        <text>sn-glycerol 3-phosphate + NADP(+) = dihydroxyacetone phosphate + NADPH + H(+)</text>
        <dbReference type="Rhea" id="RHEA:11096"/>
        <dbReference type="ChEBI" id="CHEBI:15378"/>
        <dbReference type="ChEBI" id="CHEBI:57597"/>
        <dbReference type="ChEBI" id="CHEBI:57642"/>
        <dbReference type="ChEBI" id="CHEBI:57783"/>
        <dbReference type="ChEBI" id="CHEBI:58349"/>
        <dbReference type="EC" id="1.1.1.94"/>
    </reaction>
    <physiologicalReaction direction="right-to-left" evidence="9">
        <dbReference type="Rhea" id="RHEA:11098"/>
    </physiologicalReaction>
</comment>
<feature type="binding site" evidence="13">
    <location>
        <position position="256"/>
    </location>
    <ligand>
        <name>sn-glycerol 3-phosphate</name>
        <dbReference type="ChEBI" id="CHEBI:57597"/>
    </ligand>
</feature>
<evidence type="ECO:0000313" key="20">
    <source>
        <dbReference type="EMBL" id="ARN56937.1"/>
    </source>
</evidence>
<dbReference type="EMBL" id="CP021023">
    <property type="protein sequence ID" value="ARN56937.1"/>
    <property type="molecule type" value="Genomic_DNA"/>
</dbReference>
<feature type="binding site" evidence="13">
    <location>
        <position position="33"/>
    </location>
    <ligand>
        <name>NADPH</name>
        <dbReference type="ChEBI" id="CHEBI:57783"/>
    </ligand>
</feature>
<comment type="similarity">
    <text evidence="1 13 17">Belongs to the NAD-dependent glycerol-3-phosphate dehydrogenase family.</text>
</comment>
<dbReference type="FunFam" id="3.40.50.720:FF:000019">
    <property type="entry name" value="Glycerol-3-phosphate dehydrogenase [NAD(P)+]"/>
    <property type="match status" value="1"/>
</dbReference>
<feature type="binding site" evidence="13">
    <location>
        <position position="191"/>
    </location>
    <ligand>
        <name>sn-glycerol 3-phosphate</name>
        <dbReference type="ChEBI" id="CHEBI:57597"/>
    </ligand>
</feature>
<dbReference type="SUPFAM" id="SSF51735">
    <property type="entry name" value="NAD(P)-binding Rossmann-fold domains"/>
    <property type="match status" value="1"/>
</dbReference>
<dbReference type="GO" id="GO:0051287">
    <property type="term" value="F:NAD binding"/>
    <property type="evidence" value="ECO:0007669"/>
    <property type="project" value="InterPro"/>
</dbReference>
<evidence type="ECO:0000256" key="8">
    <source>
        <dbReference type="ARBA" id="ARBA00023264"/>
    </source>
</evidence>
<keyword evidence="5 13" id="KW-0520">NAD</keyword>
<dbReference type="GO" id="GO:0046168">
    <property type="term" value="P:glycerol-3-phosphate catabolic process"/>
    <property type="evidence" value="ECO:0007669"/>
    <property type="project" value="InterPro"/>
</dbReference>
<reference evidence="21" key="1">
    <citation type="submission" date="2017-04" db="EMBL/GenBank/DDBJ databases">
        <title>Comparative genomics and description of representatives of a novel lineage of planctomycetes thriving in anoxic sediments.</title>
        <authorList>
            <person name="Spring S."/>
            <person name="Bunk B."/>
            <person name="Sproer C."/>
        </authorList>
    </citation>
    <scope>NUCLEOTIDE SEQUENCE [LARGE SCALE GENOMIC DNA]</scope>
    <source>
        <strain evidence="21">ST-PulAB-D4</strain>
    </source>
</reference>
<dbReference type="NCBIfam" id="NF000940">
    <property type="entry name" value="PRK00094.1-2"/>
    <property type="match status" value="1"/>
</dbReference>
<dbReference type="GO" id="GO:0141152">
    <property type="term" value="F:glycerol-3-phosphate dehydrogenase (NAD+) activity"/>
    <property type="evidence" value="ECO:0007669"/>
    <property type="project" value="RHEA"/>
</dbReference>
<feature type="binding site" evidence="13">
    <location>
        <position position="244"/>
    </location>
    <ligand>
        <name>sn-glycerol 3-phosphate</name>
        <dbReference type="ChEBI" id="CHEBI:57597"/>
    </ligand>
</feature>
<evidence type="ECO:0000259" key="19">
    <source>
        <dbReference type="Pfam" id="PF07479"/>
    </source>
</evidence>
<dbReference type="InterPro" id="IPR036291">
    <property type="entry name" value="NAD(P)-bd_dom_sf"/>
</dbReference>
<protein>
    <recommendedName>
        <fullName evidence="11 13">Glycerol-3-phosphate dehydrogenase [NAD(P)+]</fullName>
        <ecNumber evidence="10 13">1.1.1.94</ecNumber>
    </recommendedName>
    <alternativeName>
        <fullName evidence="13">NAD(P)(+)-dependent glycerol-3-phosphate dehydrogenase</fullName>
    </alternativeName>
    <alternativeName>
        <fullName evidence="12 13">NAD(P)H-dependent dihydroxyacetone-phosphate reductase</fullName>
    </alternativeName>
</protein>
<organism evidence="20 21">
    <name type="scientific">Sedimentisphaera salicampi</name>
    <dbReference type="NCBI Taxonomy" id="1941349"/>
    <lineage>
        <taxon>Bacteria</taxon>
        <taxon>Pseudomonadati</taxon>
        <taxon>Planctomycetota</taxon>
        <taxon>Phycisphaerae</taxon>
        <taxon>Sedimentisphaerales</taxon>
        <taxon>Sedimentisphaeraceae</taxon>
        <taxon>Sedimentisphaera</taxon>
    </lineage>
</organism>
<dbReference type="RefSeq" id="WP_161491649.1">
    <property type="nucleotide sequence ID" value="NZ_CP021023.1"/>
</dbReference>
<evidence type="ECO:0000256" key="9">
    <source>
        <dbReference type="ARBA" id="ARBA00052716"/>
    </source>
</evidence>
<comment type="function">
    <text evidence="13">Catalyzes the reduction of the glycolytic intermediate dihydroxyacetone phosphate (DHAP) to sn-glycerol 3-phosphate (G3P), the key precursor for phospholipid synthesis.</text>
</comment>
<proteinExistence type="inferred from homology"/>
<evidence type="ECO:0000256" key="15">
    <source>
        <dbReference type="PIRSR" id="PIRSR000114-2"/>
    </source>
</evidence>
<keyword evidence="13" id="KW-0547">Nucleotide-binding</keyword>
<dbReference type="HAMAP" id="MF_00394">
    <property type="entry name" value="NAD_Glyc3P_dehydrog"/>
    <property type="match status" value="1"/>
</dbReference>
<dbReference type="Pfam" id="PF07479">
    <property type="entry name" value="NAD_Gly3P_dh_C"/>
    <property type="match status" value="1"/>
</dbReference>
<dbReference type="UniPathway" id="UPA00940"/>
<keyword evidence="2 13" id="KW-0444">Lipid biosynthesis</keyword>
<evidence type="ECO:0000256" key="10">
    <source>
        <dbReference type="ARBA" id="ARBA00066687"/>
    </source>
</evidence>
<evidence type="ECO:0000256" key="1">
    <source>
        <dbReference type="ARBA" id="ARBA00011009"/>
    </source>
</evidence>
<keyword evidence="13" id="KW-0963">Cytoplasm</keyword>
<evidence type="ECO:0000256" key="14">
    <source>
        <dbReference type="PIRSR" id="PIRSR000114-1"/>
    </source>
</evidence>
<dbReference type="PANTHER" id="PTHR11728">
    <property type="entry name" value="GLYCEROL-3-PHOSPHATE DEHYDROGENASE"/>
    <property type="match status" value="1"/>
</dbReference>
<dbReference type="InterPro" id="IPR006109">
    <property type="entry name" value="G3P_DH_NAD-dep_C"/>
</dbReference>
<evidence type="ECO:0000256" key="7">
    <source>
        <dbReference type="ARBA" id="ARBA00023209"/>
    </source>
</evidence>
<evidence type="ECO:0000259" key="18">
    <source>
        <dbReference type="Pfam" id="PF01210"/>
    </source>
</evidence>
<feature type="binding site" evidence="16">
    <location>
        <position position="84"/>
    </location>
    <ligand>
        <name>NAD(+)</name>
        <dbReference type="ChEBI" id="CHEBI:57540"/>
    </ligand>
</feature>
<feature type="binding site" evidence="13">
    <location>
        <position position="255"/>
    </location>
    <ligand>
        <name>sn-glycerol 3-phosphate</name>
        <dbReference type="ChEBI" id="CHEBI:57597"/>
    </ligand>
</feature>
<dbReference type="GO" id="GO:0141153">
    <property type="term" value="F:glycerol-3-phosphate dehydrogenase (NADP+) activity"/>
    <property type="evidence" value="ECO:0007669"/>
    <property type="project" value="RHEA"/>
</dbReference>
<evidence type="ECO:0000313" key="21">
    <source>
        <dbReference type="Proteomes" id="UP000193334"/>
    </source>
</evidence>
<dbReference type="PIRSF" id="PIRSF000114">
    <property type="entry name" value="Glycerol-3-P_dh"/>
    <property type="match status" value="1"/>
</dbReference>
<feature type="binding site" evidence="16">
    <location>
        <position position="140"/>
    </location>
    <ligand>
        <name>NAD(+)</name>
        <dbReference type="ChEBI" id="CHEBI:57540"/>
    </ligand>
</feature>
<dbReference type="Pfam" id="PF01210">
    <property type="entry name" value="NAD_Gly3P_dh_N"/>
    <property type="match status" value="1"/>
</dbReference>
<feature type="binding site" evidence="13">
    <location>
        <position position="140"/>
    </location>
    <ligand>
        <name>NADPH</name>
        <dbReference type="ChEBI" id="CHEBI:57783"/>
    </ligand>
</feature>
<keyword evidence="21" id="KW-1185">Reference proteome</keyword>
<dbReference type="GO" id="GO:0008654">
    <property type="term" value="P:phospholipid biosynthetic process"/>
    <property type="evidence" value="ECO:0007669"/>
    <property type="project" value="UniProtKB-KW"/>
</dbReference>
<keyword evidence="7 13" id="KW-0594">Phospholipid biosynthesis</keyword>
<feature type="binding site" evidence="13">
    <location>
        <position position="281"/>
    </location>
    <ligand>
        <name>NADPH</name>
        <dbReference type="ChEBI" id="CHEBI:57783"/>
    </ligand>
</feature>
<dbReference type="PRINTS" id="PR00077">
    <property type="entry name" value="GPDHDRGNASE"/>
</dbReference>
<dbReference type="PANTHER" id="PTHR11728:SF1">
    <property type="entry name" value="GLYCEROL-3-PHOSPHATE DEHYDROGENASE [NAD(+)] 2, CHLOROPLASTIC"/>
    <property type="match status" value="1"/>
</dbReference>
<dbReference type="InterPro" id="IPR006168">
    <property type="entry name" value="G3P_DH_NAD-dep"/>
</dbReference>
<dbReference type="PROSITE" id="PS00957">
    <property type="entry name" value="NAD_G3PDH"/>
    <property type="match status" value="1"/>
</dbReference>
<dbReference type="GO" id="GO:0006650">
    <property type="term" value="P:glycerophospholipid metabolic process"/>
    <property type="evidence" value="ECO:0007669"/>
    <property type="project" value="UniProtKB-UniRule"/>
</dbReference>
<dbReference type="GO" id="GO:0046167">
    <property type="term" value="P:glycerol-3-phosphate biosynthetic process"/>
    <property type="evidence" value="ECO:0007669"/>
    <property type="project" value="UniProtKB-UniRule"/>
</dbReference>
<dbReference type="InterPro" id="IPR011128">
    <property type="entry name" value="G3P_DH_NAD-dep_N"/>
</dbReference>
<feature type="active site" description="Proton acceptor" evidence="13 14">
    <location>
        <position position="191"/>
    </location>
</feature>
<feature type="binding site" evidence="16">
    <location>
        <position position="255"/>
    </location>
    <ligand>
        <name>NAD(+)</name>
        <dbReference type="ChEBI" id="CHEBI:57540"/>
    </ligand>
</feature>
<keyword evidence="3 13" id="KW-0521">NADP</keyword>
<evidence type="ECO:0000256" key="13">
    <source>
        <dbReference type="HAMAP-Rule" id="MF_00394"/>
    </source>
</evidence>
<evidence type="ECO:0000256" key="2">
    <source>
        <dbReference type="ARBA" id="ARBA00022516"/>
    </source>
</evidence>
<sequence>MYNNITIIGDGAMATACSSNLCSKGFSVTMWGHSETQLKEIEKTGENTLFLPGFKLDPALKFNADDASCMQGADLIISAVPCQFCGRVWARLKPFLPAGVPIVSVTKGIENERLLLPTQIIEAETGSKNPLATLSGPNIADELMRRLPASASAACSDESIARRIQQTFTTPWFRVYSSPDIIGVQVAGASKNVIAIAAGIIDGIGAGDNAKAALLARGLAEITRLGAAMGADHDTFAGLTGLGDLVTTCISPKGRNRSFGEKLGRGMAVSEALAETNSVVEGVSTCDSVVALAGKLGVEMPIAAGVQSVIKGEMSVDEVIASLMSRELKSEKN</sequence>
<feature type="binding site" evidence="15">
    <location>
        <begin position="255"/>
        <end position="256"/>
    </location>
    <ligand>
        <name>substrate</name>
    </ligand>
</feature>
<evidence type="ECO:0000256" key="3">
    <source>
        <dbReference type="ARBA" id="ARBA00022857"/>
    </source>
</evidence>
<keyword evidence="8 13" id="KW-1208">Phospholipid metabolism</keyword>
<dbReference type="InterPro" id="IPR008927">
    <property type="entry name" value="6-PGluconate_DH-like_C_sf"/>
</dbReference>
<dbReference type="InterPro" id="IPR013328">
    <property type="entry name" value="6PGD_dom2"/>
</dbReference>
<comment type="catalytic activity">
    <reaction evidence="13">
        <text>sn-glycerol 3-phosphate + NAD(+) = dihydroxyacetone phosphate + NADH + H(+)</text>
        <dbReference type="Rhea" id="RHEA:11092"/>
        <dbReference type="ChEBI" id="CHEBI:15378"/>
        <dbReference type="ChEBI" id="CHEBI:57540"/>
        <dbReference type="ChEBI" id="CHEBI:57597"/>
        <dbReference type="ChEBI" id="CHEBI:57642"/>
        <dbReference type="ChEBI" id="CHEBI:57945"/>
        <dbReference type="EC" id="1.1.1.94"/>
    </reaction>
</comment>
<keyword evidence="4 13" id="KW-0560">Oxidoreductase</keyword>
<dbReference type="Gene3D" id="3.40.50.720">
    <property type="entry name" value="NAD(P)-binding Rossmann-like Domain"/>
    <property type="match status" value="1"/>
</dbReference>
<keyword evidence="6 13" id="KW-0443">Lipid metabolism</keyword>
<dbReference type="NCBIfam" id="NF000942">
    <property type="entry name" value="PRK00094.1-4"/>
    <property type="match status" value="1"/>
</dbReference>
<evidence type="ECO:0000256" key="12">
    <source>
        <dbReference type="ARBA" id="ARBA00080511"/>
    </source>
</evidence>
<name>A0A1W6LMD9_9BACT</name>
<evidence type="ECO:0000256" key="6">
    <source>
        <dbReference type="ARBA" id="ARBA00023098"/>
    </source>
</evidence>
<feature type="binding site" evidence="13">
    <location>
        <position position="255"/>
    </location>
    <ligand>
        <name>NADPH</name>
        <dbReference type="ChEBI" id="CHEBI:57783"/>
    </ligand>
</feature>
<evidence type="ECO:0000256" key="5">
    <source>
        <dbReference type="ARBA" id="ARBA00023027"/>
    </source>
</evidence>
<dbReference type="GO" id="GO:0005829">
    <property type="term" value="C:cytosol"/>
    <property type="evidence" value="ECO:0007669"/>
    <property type="project" value="TreeGrafter"/>
</dbReference>
<dbReference type="EC" id="1.1.1.94" evidence="10 13"/>
<feature type="binding site" evidence="15">
    <location>
        <position position="107"/>
    </location>
    <ligand>
        <name>substrate</name>
    </ligand>
</feature>
<dbReference type="AlphaFoldDB" id="A0A1W6LMD9"/>
<dbReference type="Gene3D" id="1.10.1040.10">
    <property type="entry name" value="N-(1-d-carboxylethyl)-l-norvaline Dehydrogenase, domain 2"/>
    <property type="match status" value="1"/>
</dbReference>
<dbReference type="KEGG" id="pbp:STSP1_01330"/>
<dbReference type="STRING" id="1941349.STSP1_01330"/>